<dbReference type="InterPro" id="IPR011993">
    <property type="entry name" value="PH-like_dom_sf"/>
</dbReference>
<protein>
    <recommendedName>
        <fullName evidence="2">PH domain-containing protein</fullName>
    </recommendedName>
</protein>
<proteinExistence type="predicted"/>
<feature type="domain" description="PH" evidence="2">
    <location>
        <begin position="26"/>
        <end position="134"/>
    </location>
</feature>
<keyword evidence="4" id="KW-1185">Reference proteome</keyword>
<evidence type="ECO:0000313" key="4">
    <source>
        <dbReference type="Proteomes" id="UP000481153"/>
    </source>
</evidence>
<name>A0A6G0XPR8_9STRA</name>
<dbReference type="VEuPathDB" id="FungiDB:AeMF1_016022"/>
<evidence type="ECO:0000313" key="3">
    <source>
        <dbReference type="EMBL" id="KAF0742333.1"/>
    </source>
</evidence>
<sequence>MLKAFSSLSSLSRTMPASPSGASGDQSVRSGVLHVTTDGFLSRWRWKPRFAILTTTKLSFYTFEGGELKLEVNLSECKPADIQVVPVDRVKLTRANGLSIWRVAITVARQRYLIAWSTEYEMNLWVQDLIETAHQRVNPAREMRPSFGLPPGIVEAYSMELVGSKFRSSIRRPPPPRMSNIDLDDFVVA</sequence>
<dbReference type="Proteomes" id="UP000481153">
    <property type="component" value="Unassembled WGS sequence"/>
</dbReference>
<dbReference type="PROSITE" id="PS50003">
    <property type="entry name" value="PH_DOMAIN"/>
    <property type="match status" value="1"/>
</dbReference>
<dbReference type="CDD" id="cd00821">
    <property type="entry name" value="PH"/>
    <property type="match status" value="1"/>
</dbReference>
<dbReference type="EMBL" id="VJMJ01000029">
    <property type="protein sequence ID" value="KAF0742333.1"/>
    <property type="molecule type" value="Genomic_DNA"/>
</dbReference>
<dbReference type="Gene3D" id="2.30.29.30">
    <property type="entry name" value="Pleckstrin-homology domain (PH domain)/Phosphotyrosine-binding domain (PTB)"/>
    <property type="match status" value="1"/>
</dbReference>
<dbReference type="SUPFAM" id="SSF50729">
    <property type="entry name" value="PH domain-like"/>
    <property type="match status" value="1"/>
</dbReference>
<dbReference type="SMART" id="SM00233">
    <property type="entry name" value="PH"/>
    <property type="match status" value="1"/>
</dbReference>
<evidence type="ECO:0000259" key="2">
    <source>
        <dbReference type="PROSITE" id="PS50003"/>
    </source>
</evidence>
<comment type="caution">
    <text evidence="3">The sequence shown here is derived from an EMBL/GenBank/DDBJ whole genome shotgun (WGS) entry which is preliminary data.</text>
</comment>
<evidence type="ECO:0000256" key="1">
    <source>
        <dbReference type="SAM" id="MobiDB-lite"/>
    </source>
</evidence>
<gene>
    <name evidence="3" type="ORF">Ae201684_002735</name>
</gene>
<accession>A0A6G0XPR8</accession>
<organism evidence="3 4">
    <name type="scientific">Aphanomyces euteiches</name>
    <dbReference type="NCBI Taxonomy" id="100861"/>
    <lineage>
        <taxon>Eukaryota</taxon>
        <taxon>Sar</taxon>
        <taxon>Stramenopiles</taxon>
        <taxon>Oomycota</taxon>
        <taxon>Saprolegniomycetes</taxon>
        <taxon>Saprolegniales</taxon>
        <taxon>Verrucalvaceae</taxon>
        <taxon>Aphanomyces</taxon>
    </lineage>
</organism>
<dbReference type="Pfam" id="PF00169">
    <property type="entry name" value="PH"/>
    <property type="match status" value="1"/>
</dbReference>
<reference evidence="3 4" key="1">
    <citation type="submission" date="2019-07" db="EMBL/GenBank/DDBJ databases">
        <title>Genomics analysis of Aphanomyces spp. identifies a new class of oomycete effector associated with host adaptation.</title>
        <authorList>
            <person name="Gaulin E."/>
        </authorList>
    </citation>
    <scope>NUCLEOTIDE SEQUENCE [LARGE SCALE GENOMIC DNA]</scope>
    <source>
        <strain evidence="3 4">ATCC 201684</strain>
    </source>
</reference>
<feature type="region of interest" description="Disordered" evidence="1">
    <location>
        <begin position="1"/>
        <end position="27"/>
    </location>
</feature>
<dbReference type="AlphaFoldDB" id="A0A6G0XPR8"/>
<dbReference type="InterPro" id="IPR001849">
    <property type="entry name" value="PH_domain"/>
</dbReference>